<comment type="caution">
    <text evidence="2">The sequence shown here is derived from an EMBL/GenBank/DDBJ whole genome shotgun (WGS) entry which is preliminary data.</text>
</comment>
<evidence type="ECO:0000313" key="3">
    <source>
        <dbReference type="Proteomes" id="UP000326340"/>
    </source>
</evidence>
<proteinExistence type="predicted"/>
<evidence type="ECO:0000256" key="1">
    <source>
        <dbReference type="SAM" id="MobiDB-lite"/>
    </source>
</evidence>
<name>A0A5Q4C283_9PEZI</name>
<feature type="compositionally biased region" description="Polar residues" evidence="1">
    <location>
        <begin position="51"/>
        <end position="66"/>
    </location>
</feature>
<dbReference type="Proteomes" id="UP000326340">
    <property type="component" value="Unassembled WGS sequence"/>
</dbReference>
<dbReference type="OrthoDB" id="9994905at2759"/>
<reference evidence="2 3" key="1">
    <citation type="journal article" date="2019" name="Sci. Rep.">
        <title>Colletotrichum shisoi sp. nov., an anthracnose pathogen of Perilla frutescens in Japan: molecular phylogenetic, morphological and genomic evidence.</title>
        <authorList>
            <person name="Gan P."/>
            <person name="Tsushima A."/>
            <person name="Hiroyama R."/>
            <person name="Narusaka M."/>
            <person name="Takano Y."/>
            <person name="Narusaka Y."/>
            <person name="Kawaradani M."/>
            <person name="Damm U."/>
            <person name="Shirasu K."/>
        </authorList>
    </citation>
    <scope>NUCLEOTIDE SEQUENCE [LARGE SCALE GENOMIC DNA]</scope>
    <source>
        <strain evidence="2 3">PG-2018a</strain>
    </source>
</reference>
<protein>
    <submittedName>
        <fullName evidence="2">Uncharacterized protein</fullName>
    </submittedName>
</protein>
<sequence length="145" mass="15739">MDIGTLSEQLRAAKRECAMWKARAEAAEKRVSVLERFTRKLRGIKGGDAQNDASRASQSERNSIGTMGTEDGEVVTERIKRAMKGLDGPRSSDGGAAAWWDEGRAGAVWGGQSIVHDAQSPLVLTETVLLKVWEAAQELLADDEI</sequence>
<dbReference type="AlphaFoldDB" id="A0A5Q4C283"/>
<evidence type="ECO:0000313" key="2">
    <source>
        <dbReference type="EMBL" id="TQN73450.1"/>
    </source>
</evidence>
<feature type="region of interest" description="Disordered" evidence="1">
    <location>
        <begin position="45"/>
        <end position="75"/>
    </location>
</feature>
<keyword evidence="3" id="KW-1185">Reference proteome</keyword>
<accession>A0A5Q4C283</accession>
<dbReference type="EMBL" id="PUHP01000095">
    <property type="protein sequence ID" value="TQN73450.1"/>
    <property type="molecule type" value="Genomic_DNA"/>
</dbReference>
<gene>
    <name evidence="2" type="ORF">CSHISOI_02010</name>
</gene>
<organism evidence="2 3">
    <name type="scientific">Colletotrichum shisoi</name>
    <dbReference type="NCBI Taxonomy" id="2078593"/>
    <lineage>
        <taxon>Eukaryota</taxon>
        <taxon>Fungi</taxon>
        <taxon>Dikarya</taxon>
        <taxon>Ascomycota</taxon>
        <taxon>Pezizomycotina</taxon>
        <taxon>Sordariomycetes</taxon>
        <taxon>Hypocreomycetidae</taxon>
        <taxon>Glomerellales</taxon>
        <taxon>Glomerellaceae</taxon>
        <taxon>Colletotrichum</taxon>
        <taxon>Colletotrichum destructivum species complex</taxon>
    </lineage>
</organism>